<accession>A0A4Y4BBY8</accession>
<dbReference type="CDD" id="cd02230">
    <property type="entry name" value="cupin_HP0902-like"/>
    <property type="match status" value="1"/>
</dbReference>
<dbReference type="PANTHER" id="PTHR37694:SF1">
    <property type="entry name" value="SLR8022 PROTEIN"/>
    <property type="match status" value="1"/>
</dbReference>
<dbReference type="RefSeq" id="WP_058631432.1">
    <property type="nucleotide sequence ID" value="NZ_BJNQ01000034.1"/>
</dbReference>
<dbReference type="AlphaFoldDB" id="A0A4Y4BBY8"/>
<dbReference type="InterPro" id="IPR014710">
    <property type="entry name" value="RmlC-like_jellyroll"/>
</dbReference>
<sequence>MQKTSLIALARHELSQAKEASSGRSAKTVFGGHEHQLRQTLIALKAGESLAEHESSGEATLQVLEGRVLLRFGDLSWNGSPGDLLIIPDGLHSLDAIEDSVILLTVVKKH</sequence>
<organism evidence="1 2">
    <name type="scientific">Microbacterium maritypicum</name>
    <name type="common">Microbacterium liquefaciens</name>
    <dbReference type="NCBI Taxonomy" id="33918"/>
    <lineage>
        <taxon>Bacteria</taxon>
        <taxon>Bacillati</taxon>
        <taxon>Actinomycetota</taxon>
        <taxon>Actinomycetes</taxon>
        <taxon>Micrococcales</taxon>
        <taxon>Microbacteriaceae</taxon>
        <taxon>Microbacterium</taxon>
    </lineage>
</organism>
<comment type="caution">
    <text evidence="1">The sequence shown here is derived from an EMBL/GenBank/DDBJ whole genome shotgun (WGS) entry which is preliminary data.</text>
</comment>
<dbReference type="EMBL" id="BJNQ01000034">
    <property type="protein sequence ID" value="GEC77019.1"/>
    <property type="molecule type" value="Genomic_DNA"/>
</dbReference>
<name>A0A4Y4BBY8_MICMQ</name>
<reference evidence="1 2" key="1">
    <citation type="submission" date="2019-06" db="EMBL/GenBank/DDBJ databases">
        <title>Whole genome shotgun sequence of Microbacterium liquefaciens NBRC 15037.</title>
        <authorList>
            <person name="Hosoyama A."/>
            <person name="Uohara A."/>
            <person name="Ohji S."/>
            <person name="Ichikawa N."/>
        </authorList>
    </citation>
    <scope>NUCLEOTIDE SEQUENCE [LARGE SCALE GENOMIC DNA]</scope>
    <source>
        <strain evidence="1 2">NBRC 15037</strain>
    </source>
</reference>
<evidence type="ECO:0000313" key="2">
    <source>
        <dbReference type="Proteomes" id="UP000317410"/>
    </source>
</evidence>
<dbReference type="Proteomes" id="UP000317410">
    <property type="component" value="Unassembled WGS sequence"/>
</dbReference>
<dbReference type="SUPFAM" id="SSF51182">
    <property type="entry name" value="RmlC-like cupins"/>
    <property type="match status" value="1"/>
</dbReference>
<evidence type="ECO:0000313" key="1">
    <source>
        <dbReference type="EMBL" id="GEC77019.1"/>
    </source>
</evidence>
<protein>
    <submittedName>
        <fullName evidence="1">LuxR family transcriptional regulator</fullName>
    </submittedName>
</protein>
<gene>
    <name evidence="1" type="ORF">MLI01_31640</name>
</gene>
<dbReference type="InterPro" id="IPR011051">
    <property type="entry name" value="RmlC_Cupin_sf"/>
</dbReference>
<dbReference type="Gene3D" id="2.60.120.10">
    <property type="entry name" value="Jelly Rolls"/>
    <property type="match status" value="1"/>
</dbReference>
<proteinExistence type="predicted"/>
<dbReference type="PANTHER" id="PTHR37694">
    <property type="entry name" value="SLR8022 PROTEIN"/>
    <property type="match status" value="1"/>
</dbReference>